<comment type="caution">
    <text evidence="3">The sequence shown here is derived from an EMBL/GenBank/DDBJ whole genome shotgun (WGS) entry which is preliminary data.</text>
</comment>
<keyword evidence="4" id="KW-1185">Reference proteome</keyword>
<dbReference type="InterPro" id="IPR050733">
    <property type="entry name" value="Vitellogenin/Apolipophorin"/>
</dbReference>
<dbReference type="InterPro" id="IPR011030">
    <property type="entry name" value="Lipovitellin_superhlx_dom"/>
</dbReference>
<dbReference type="PANTHER" id="PTHR23345:SF29">
    <property type="entry name" value="VITELLOGENIN 3, PHOSVITINLESS"/>
    <property type="match status" value="1"/>
</dbReference>
<accession>A0ABV0R913</accession>
<name>A0ABV0R913_9TELE</name>
<evidence type="ECO:0000259" key="2">
    <source>
        <dbReference type="Pfam" id="PF01347"/>
    </source>
</evidence>
<dbReference type="PANTHER" id="PTHR23345">
    <property type="entry name" value="VITELLOGENIN-RELATED"/>
    <property type="match status" value="1"/>
</dbReference>
<evidence type="ECO:0000313" key="3">
    <source>
        <dbReference type="EMBL" id="MEQ2204575.1"/>
    </source>
</evidence>
<dbReference type="EMBL" id="JAHRIN010036815">
    <property type="protein sequence ID" value="MEQ2204575.1"/>
    <property type="molecule type" value="Genomic_DNA"/>
</dbReference>
<dbReference type="SUPFAM" id="SSF48431">
    <property type="entry name" value="Lipovitellin-phosvitin complex, superhelical domain"/>
    <property type="match status" value="1"/>
</dbReference>
<sequence length="300" mass="33897">LSFALTHAFRPSLTNFPLSFFGSKVSELEFAEYNGFEDKNGYTSSPNVTKRIAAELAKPFMFEHVNGHIDAIRAYAEVSTAVVNIVRGILDFFQVTVKTTQNIYDLEEVQYYEINCSVSHMTGKNVTDVTDFYFVCRLESMASVRVTMLLKKMREQMIGPSLRLWTQTRALHFHQPLLDMATEALRSDNKEEMVVALKALGNAGHPGSMKTIMRYLPGVAATPVDLPLRDVTLTMFLQKDLPSEVRMLAFRILFDTKPSMALVSTVTAHLLEERDLQVASFAYSYLKGFANSETPDNHWL</sequence>
<dbReference type="Gene3D" id="1.25.10.20">
    <property type="entry name" value="Vitellinogen, superhelical"/>
    <property type="match status" value="1"/>
</dbReference>
<dbReference type="Pfam" id="PF01347">
    <property type="entry name" value="Vitellogenin_N"/>
    <property type="match status" value="3"/>
</dbReference>
<feature type="domain" description="Vitellogenin" evidence="2">
    <location>
        <begin position="229"/>
        <end position="287"/>
    </location>
</feature>
<reference evidence="3 4" key="1">
    <citation type="submission" date="2021-06" db="EMBL/GenBank/DDBJ databases">
        <authorList>
            <person name="Palmer J.M."/>
        </authorList>
    </citation>
    <scope>NUCLEOTIDE SEQUENCE [LARGE SCALE GENOMIC DNA]</scope>
    <source>
        <strain evidence="3 4">XC_2019</strain>
        <tissue evidence="3">Muscle</tissue>
    </source>
</reference>
<feature type="domain" description="Vitellogenin" evidence="2">
    <location>
        <begin position="172"/>
        <end position="222"/>
    </location>
</feature>
<dbReference type="InterPro" id="IPR015819">
    <property type="entry name" value="Lipid_transp_b-sht_shell"/>
</dbReference>
<evidence type="ECO:0000256" key="1">
    <source>
        <dbReference type="ARBA" id="ARBA00022761"/>
    </source>
</evidence>
<proteinExistence type="predicted"/>
<dbReference type="Proteomes" id="UP001434883">
    <property type="component" value="Unassembled WGS sequence"/>
</dbReference>
<dbReference type="InterPro" id="IPR001747">
    <property type="entry name" value="Vitellogenin_N"/>
</dbReference>
<dbReference type="SUPFAM" id="SSF56968">
    <property type="entry name" value="Lipovitellin-phosvitin complex, beta-sheet shell regions"/>
    <property type="match status" value="1"/>
</dbReference>
<keyword evidence="1" id="KW-0758">Storage protein</keyword>
<feature type="non-terminal residue" evidence="3">
    <location>
        <position position="1"/>
    </location>
</feature>
<evidence type="ECO:0000313" key="4">
    <source>
        <dbReference type="Proteomes" id="UP001434883"/>
    </source>
</evidence>
<gene>
    <name evidence="3" type="ORF">XENOCAPTIV_015480</name>
</gene>
<organism evidence="3 4">
    <name type="scientific">Xenoophorus captivus</name>
    <dbReference type="NCBI Taxonomy" id="1517983"/>
    <lineage>
        <taxon>Eukaryota</taxon>
        <taxon>Metazoa</taxon>
        <taxon>Chordata</taxon>
        <taxon>Craniata</taxon>
        <taxon>Vertebrata</taxon>
        <taxon>Euteleostomi</taxon>
        <taxon>Actinopterygii</taxon>
        <taxon>Neopterygii</taxon>
        <taxon>Teleostei</taxon>
        <taxon>Neoteleostei</taxon>
        <taxon>Acanthomorphata</taxon>
        <taxon>Ovalentaria</taxon>
        <taxon>Atherinomorphae</taxon>
        <taxon>Cyprinodontiformes</taxon>
        <taxon>Goodeidae</taxon>
        <taxon>Xenoophorus</taxon>
    </lineage>
</organism>
<feature type="domain" description="Vitellogenin" evidence="2">
    <location>
        <begin position="24"/>
        <end position="109"/>
    </location>
</feature>
<protein>
    <recommendedName>
        <fullName evidence="2">Vitellogenin domain-containing protein</fullName>
    </recommendedName>
</protein>